<dbReference type="GO" id="GO:0005634">
    <property type="term" value="C:nucleus"/>
    <property type="evidence" value="ECO:0007669"/>
    <property type="project" value="UniProtKB-SubCell"/>
</dbReference>
<evidence type="ECO:0000259" key="4">
    <source>
        <dbReference type="PROSITE" id="PS50048"/>
    </source>
</evidence>
<dbReference type="PROSITE" id="PS50048">
    <property type="entry name" value="ZN2_CY6_FUNGAL_2"/>
    <property type="match status" value="1"/>
</dbReference>
<dbReference type="SUPFAM" id="SSF57701">
    <property type="entry name" value="Zn2/Cys6 DNA-binding domain"/>
    <property type="match status" value="1"/>
</dbReference>
<name>A0A9P9DE51_9HYPO</name>
<dbReference type="InterPro" id="IPR036864">
    <property type="entry name" value="Zn2-C6_fun-type_DNA-bd_sf"/>
</dbReference>
<dbReference type="CDD" id="cd00067">
    <property type="entry name" value="GAL4"/>
    <property type="match status" value="1"/>
</dbReference>
<dbReference type="EMBL" id="JAGMUU010000034">
    <property type="protein sequence ID" value="KAH7117284.1"/>
    <property type="molecule type" value="Genomic_DNA"/>
</dbReference>
<sequence>MSSRVPRQRNISTRNRNGCVTCRARRLKCDETKPECNRCTRLGLPCGGYTPRIIFKDQTEKFNQNSPRRTRSKQRQTDSANSSLQYDTTDIASVTSGEQSPVDTYLDPDLAADLTSAPESEGDAIEAENPTYHVGQSHQTLDTTASLPVSTTTTNWTTVLVPDRNFVPATSANEVIGHTSSFISPVISPNQDTPSTFMPDASNLVHTSITPRSDYHNDQTVTQIFKGIRTAPIIPRGLLQSMKFPEDMLYYHHLRDTSPYGVLSILYLNDLTDACYLDQSVYHAALALSAIKVAYCEVGPQLRRQAKIHALEHFVTALGIIGKIHVDDEDTVAATPNNLQDPEKGEMAVSWLSTVLFLAYYELQRGQMRLWYIHSRAAIDFLSSNLSLILATNVGESLVRAFSRISALLDIYNRTHVVQKRVATSEFAVSLIQSLRNSSIPYDRLHYIMPRVYELEEEWRSNPRPDERWDERVDGLKMELEQWRESLPPEDVPAFDDEQPAGGADVDIKPCTILTSHEPVRAGTNFAHYLVSILRLDMMYSPAKQRQLTPAAHTAILRKVCRIAQGLPQNLCAIVNQYGHGILPAMINAYHISETIMADWIKKWTASLSDAREGIWDIDRVQRLLAYLDGEYSQNLRPGWTIIKTRMVDLDEDRDSGPAGGQSSGFCVEIYSKGKRGWSTDFIEIP</sequence>
<accession>A0A9P9DE51</accession>
<organism evidence="5 6">
    <name type="scientific">Dactylonectria estremocensis</name>
    <dbReference type="NCBI Taxonomy" id="1079267"/>
    <lineage>
        <taxon>Eukaryota</taxon>
        <taxon>Fungi</taxon>
        <taxon>Dikarya</taxon>
        <taxon>Ascomycota</taxon>
        <taxon>Pezizomycotina</taxon>
        <taxon>Sordariomycetes</taxon>
        <taxon>Hypocreomycetidae</taxon>
        <taxon>Hypocreales</taxon>
        <taxon>Nectriaceae</taxon>
        <taxon>Dactylonectria</taxon>
    </lineage>
</organism>
<dbReference type="GO" id="GO:0045944">
    <property type="term" value="P:positive regulation of transcription by RNA polymerase II"/>
    <property type="evidence" value="ECO:0007669"/>
    <property type="project" value="TreeGrafter"/>
</dbReference>
<gene>
    <name evidence="5" type="ORF">B0J13DRAFT_204070</name>
</gene>
<dbReference type="Gene3D" id="4.10.240.10">
    <property type="entry name" value="Zn(2)-C6 fungal-type DNA-binding domain"/>
    <property type="match status" value="1"/>
</dbReference>
<evidence type="ECO:0000256" key="3">
    <source>
        <dbReference type="SAM" id="MobiDB-lite"/>
    </source>
</evidence>
<dbReference type="InterPro" id="IPR001138">
    <property type="entry name" value="Zn2Cys6_DnaBD"/>
</dbReference>
<evidence type="ECO:0000256" key="1">
    <source>
        <dbReference type="ARBA" id="ARBA00004123"/>
    </source>
</evidence>
<dbReference type="PANTHER" id="PTHR37534:SF7">
    <property type="entry name" value="TRANSCRIPTIONAL ACTIVATOR PROTEIN UGA3"/>
    <property type="match status" value="1"/>
</dbReference>
<keyword evidence="6" id="KW-1185">Reference proteome</keyword>
<reference evidence="5" key="1">
    <citation type="journal article" date="2021" name="Nat. Commun.">
        <title>Genetic determinants of endophytism in the Arabidopsis root mycobiome.</title>
        <authorList>
            <person name="Mesny F."/>
            <person name="Miyauchi S."/>
            <person name="Thiergart T."/>
            <person name="Pickel B."/>
            <person name="Atanasova L."/>
            <person name="Karlsson M."/>
            <person name="Huettel B."/>
            <person name="Barry K.W."/>
            <person name="Haridas S."/>
            <person name="Chen C."/>
            <person name="Bauer D."/>
            <person name="Andreopoulos W."/>
            <person name="Pangilinan J."/>
            <person name="LaButti K."/>
            <person name="Riley R."/>
            <person name="Lipzen A."/>
            <person name="Clum A."/>
            <person name="Drula E."/>
            <person name="Henrissat B."/>
            <person name="Kohler A."/>
            <person name="Grigoriev I.V."/>
            <person name="Martin F.M."/>
            <person name="Hacquard S."/>
        </authorList>
    </citation>
    <scope>NUCLEOTIDE SEQUENCE</scope>
    <source>
        <strain evidence="5">MPI-CAGE-AT-0021</strain>
    </source>
</reference>
<protein>
    <recommendedName>
        <fullName evidence="4">Zn(2)-C6 fungal-type domain-containing protein</fullName>
    </recommendedName>
</protein>
<evidence type="ECO:0000313" key="6">
    <source>
        <dbReference type="Proteomes" id="UP000717696"/>
    </source>
</evidence>
<dbReference type="InterPro" id="IPR021858">
    <property type="entry name" value="Fun_TF"/>
</dbReference>
<dbReference type="GO" id="GO:0000976">
    <property type="term" value="F:transcription cis-regulatory region binding"/>
    <property type="evidence" value="ECO:0007669"/>
    <property type="project" value="TreeGrafter"/>
</dbReference>
<keyword evidence="2" id="KW-0539">Nucleus</keyword>
<feature type="region of interest" description="Disordered" evidence="3">
    <location>
        <begin position="58"/>
        <end position="106"/>
    </location>
</feature>
<evidence type="ECO:0000256" key="2">
    <source>
        <dbReference type="ARBA" id="ARBA00023242"/>
    </source>
</evidence>
<feature type="domain" description="Zn(2)-C6 fungal-type" evidence="4">
    <location>
        <begin position="18"/>
        <end position="46"/>
    </location>
</feature>
<dbReference type="PANTHER" id="PTHR37534">
    <property type="entry name" value="TRANSCRIPTIONAL ACTIVATOR PROTEIN UGA3"/>
    <property type="match status" value="1"/>
</dbReference>
<dbReference type="GO" id="GO:0008270">
    <property type="term" value="F:zinc ion binding"/>
    <property type="evidence" value="ECO:0007669"/>
    <property type="project" value="InterPro"/>
</dbReference>
<dbReference type="PROSITE" id="PS00463">
    <property type="entry name" value="ZN2_CY6_FUNGAL_1"/>
    <property type="match status" value="1"/>
</dbReference>
<evidence type="ECO:0000313" key="5">
    <source>
        <dbReference type="EMBL" id="KAH7117284.1"/>
    </source>
</evidence>
<comment type="caution">
    <text evidence="5">The sequence shown here is derived from an EMBL/GenBank/DDBJ whole genome shotgun (WGS) entry which is preliminary data.</text>
</comment>
<dbReference type="GO" id="GO:0000981">
    <property type="term" value="F:DNA-binding transcription factor activity, RNA polymerase II-specific"/>
    <property type="evidence" value="ECO:0007669"/>
    <property type="project" value="InterPro"/>
</dbReference>
<dbReference type="SMART" id="SM00066">
    <property type="entry name" value="GAL4"/>
    <property type="match status" value="1"/>
</dbReference>
<dbReference type="Proteomes" id="UP000717696">
    <property type="component" value="Unassembled WGS sequence"/>
</dbReference>
<comment type="subcellular location">
    <subcellularLocation>
        <location evidence="1">Nucleus</location>
    </subcellularLocation>
</comment>
<dbReference type="Pfam" id="PF11951">
    <property type="entry name" value="Fungal_trans_2"/>
    <property type="match status" value="1"/>
</dbReference>
<dbReference type="Pfam" id="PF00172">
    <property type="entry name" value="Zn_clus"/>
    <property type="match status" value="1"/>
</dbReference>
<proteinExistence type="predicted"/>
<feature type="compositionally biased region" description="Polar residues" evidence="3">
    <location>
        <begin position="77"/>
        <end position="102"/>
    </location>
</feature>
<dbReference type="OrthoDB" id="5126878at2759"/>
<dbReference type="AlphaFoldDB" id="A0A9P9DE51"/>